<dbReference type="EMBL" id="BGPR01000719">
    <property type="protein sequence ID" value="GBM32878.1"/>
    <property type="molecule type" value="Genomic_DNA"/>
</dbReference>
<reference evidence="1 2" key="1">
    <citation type="journal article" date="2019" name="Sci. Rep.">
        <title>Orb-weaving spider Araneus ventricosus genome elucidates the spidroin gene catalogue.</title>
        <authorList>
            <person name="Kono N."/>
            <person name="Nakamura H."/>
            <person name="Ohtoshi R."/>
            <person name="Moran D.A.P."/>
            <person name="Shinohara A."/>
            <person name="Yoshida Y."/>
            <person name="Fujiwara M."/>
            <person name="Mori M."/>
            <person name="Tomita M."/>
            <person name="Arakawa K."/>
        </authorList>
    </citation>
    <scope>NUCLEOTIDE SEQUENCE [LARGE SCALE GENOMIC DNA]</scope>
</reference>
<evidence type="ECO:0000313" key="1">
    <source>
        <dbReference type="EMBL" id="GBM32878.1"/>
    </source>
</evidence>
<dbReference type="Proteomes" id="UP000499080">
    <property type="component" value="Unassembled WGS sequence"/>
</dbReference>
<proteinExistence type="predicted"/>
<evidence type="ECO:0000313" key="2">
    <source>
        <dbReference type="Proteomes" id="UP000499080"/>
    </source>
</evidence>
<accession>A0A4Y2EXD8</accession>
<sequence length="93" mass="10516">MKVSSRDQLSLKQDDSKFFHHFLVGFLNVRRPRWPSGKVLALAPEASRFETRFHSRVWDLLHAQSYVVAKHPPPGVEWKFGKGGASSCVGLVV</sequence>
<dbReference type="AlphaFoldDB" id="A0A4Y2EXD8"/>
<organism evidence="1 2">
    <name type="scientific">Araneus ventricosus</name>
    <name type="common">Orbweaver spider</name>
    <name type="synonym">Epeira ventricosa</name>
    <dbReference type="NCBI Taxonomy" id="182803"/>
    <lineage>
        <taxon>Eukaryota</taxon>
        <taxon>Metazoa</taxon>
        <taxon>Ecdysozoa</taxon>
        <taxon>Arthropoda</taxon>
        <taxon>Chelicerata</taxon>
        <taxon>Arachnida</taxon>
        <taxon>Araneae</taxon>
        <taxon>Araneomorphae</taxon>
        <taxon>Entelegynae</taxon>
        <taxon>Araneoidea</taxon>
        <taxon>Araneidae</taxon>
        <taxon>Araneus</taxon>
    </lineage>
</organism>
<gene>
    <name evidence="1" type="ORF">AVEN_21746_1</name>
</gene>
<keyword evidence="2" id="KW-1185">Reference proteome</keyword>
<comment type="caution">
    <text evidence="1">The sequence shown here is derived from an EMBL/GenBank/DDBJ whole genome shotgun (WGS) entry which is preliminary data.</text>
</comment>
<name>A0A4Y2EXD8_ARAVE</name>
<protein>
    <submittedName>
        <fullName evidence="1">Uncharacterized protein</fullName>
    </submittedName>
</protein>